<dbReference type="Proteomes" id="UP000575898">
    <property type="component" value="Unassembled WGS sequence"/>
</dbReference>
<comment type="caution">
    <text evidence="2">The sequence shown here is derived from an EMBL/GenBank/DDBJ whole genome shotgun (WGS) entry which is preliminary data.</text>
</comment>
<evidence type="ECO:0000256" key="1">
    <source>
        <dbReference type="SAM" id="MobiDB-lite"/>
    </source>
</evidence>
<proteinExistence type="predicted"/>
<evidence type="ECO:0000313" key="2">
    <source>
        <dbReference type="EMBL" id="MBB5020032.1"/>
    </source>
</evidence>
<sequence>MAKQDRWLIHTPFTGPSTPIVNERPAAEQQQPAIWATLAPAQILGSPLFTIPLSGLAWFSTVFSQHPPPKMWVSHTATRMEIGYHRTYRPHHTIHPNCLNFNQLEFHPRKQRTALPIHSPPTPPSTQAVNHARSALHGIFSRCPPFEQSRKAQSTQWPGTAIHSPPTPHSTQTVYETRS</sequence>
<keyword evidence="3" id="KW-1185">Reference proteome</keyword>
<evidence type="ECO:0000313" key="3">
    <source>
        <dbReference type="Proteomes" id="UP000575898"/>
    </source>
</evidence>
<accession>A0A840MTC4</accession>
<name>A0A840MTC4_9PROT</name>
<reference evidence="2 3" key="1">
    <citation type="submission" date="2020-08" db="EMBL/GenBank/DDBJ databases">
        <title>Genomic Encyclopedia of Type Strains, Phase IV (KMG-IV): sequencing the most valuable type-strain genomes for metagenomic binning, comparative biology and taxonomic classification.</title>
        <authorList>
            <person name="Goeker M."/>
        </authorList>
    </citation>
    <scope>NUCLEOTIDE SEQUENCE [LARGE SCALE GENOMIC DNA]</scope>
    <source>
        <strain evidence="2 3">DSM 27165</strain>
    </source>
</reference>
<protein>
    <submittedName>
        <fullName evidence="2">Uncharacterized protein</fullName>
    </submittedName>
</protein>
<feature type="region of interest" description="Disordered" evidence="1">
    <location>
        <begin position="147"/>
        <end position="179"/>
    </location>
</feature>
<dbReference type="AlphaFoldDB" id="A0A840MTC4"/>
<dbReference type="EMBL" id="JACHHY010000023">
    <property type="protein sequence ID" value="MBB5020032.1"/>
    <property type="molecule type" value="Genomic_DNA"/>
</dbReference>
<gene>
    <name evidence="2" type="ORF">HNQ59_003340</name>
</gene>
<organism evidence="2 3">
    <name type="scientific">Chitinivorax tropicus</name>
    <dbReference type="NCBI Taxonomy" id="714531"/>
    <lineage>
        <taxon>Bacteria</taxon>
        <taxon>Pseudomonadati</taxon>
        <taxon>Pseudomonadota</taxon>
        <taxon>Betaproteobacteria</taxon>
        <taxon>Chitinivorax</taxon>
    </lineage>
</organism>
<feature type="compositionally biased region" description="Polar residues" evidence="1">
    <location>
        <begin position="169"/>
        <end position="179"/>
    </location>
</feature>